<dbReference type="Gene3D" id="1.20.5.1930">
    <property type="match status" value="1"/>
</dbReference>
<dbReference type="PANTHER" id="PTHR24421:SF10">
    <property type="entry name" value="NITRATE_NITRITE SENSOR PROTEIN NARQ"/>
    <property type="match status" value="1"/>
</dbReference>
<keyword evidence="4" id="KW-0808">Transferase</keyword>
<evidence type="ECO:0000256" key="6">
    <source>
        <dbReference type="ARBA" id="ARBA00022777"/>
    </source>
</evidence>
<organism evidence="12 13">
    <name type="scientific">Fodinibacter luteus</name>
    <dbReference type="NCBI Taxonomy" id="552064"/>
    <lineage>
        <taxon>Bacteria</taxon>
        <taxon>Bacillati</taxon>
        <taxon>Actinomycetota</taxon>
        <taxon>Actinomycetes</taxon>
        <taxon>Micrococcales</taxon>
        <taxon>Intrasporangiaceae</taxon>
        <taxon>Fodinibacter (ex Wang et al. 2009)</taxon>
    </lineage>
</organism>
<keyword evidence="13" id="KW-1185">Reference proteome</keyword>
<dbReference type="Pfam" id="PF07730">
    <property type="entry name" value="HisKA_3"/>
    <property type="match status" value="1"/>
</dbReference>
<name>A0ABP8K1G2_9MICO</name>
<dbReference type="EC" id="2.7.13.3" evidence="2"/>
<accession>A0ABP8K1G2</accession>
<dbReference type="InterPro" id="IPR050482">
    <property type="entry name" value="Sensor_HK_TwoCompSys"/>
</dbReference>
<feature type="domain" description="Signal transduction histidine kinase subgroup 3 dimerisation and phosphoacceptor" evidence="11">
    <location>
        <begin position="178"/>
        <end position="244"/>
    </location>
</feature>
<sequence>MNRWHAVRPTRAESVLAVVLLCVALAEAVFSDEQPAPTLVRVTAAVVPPVAVAFSRTWPEGAAAAVVAVFLLDSMTPSPAGTLGAGFAWLAVVFAVAAWSRQPGPWLLALVVAGTMRDLRAADFEASDVVIDWAFFAAAAGVGHLVRRRTAQAEMLATRLEIADAEREAETAQAVTRERAAIARELHDVVAHAVSLMVVQAGTARPMAERIDRELAGVLETIENTGREALTELRRLLHVLRTTDEADVAPLPDLHRVTELVDGIRRAGVPVRSALVIPPDVPAGVALCAYRTVQEGLTNAMRHSDGSPIDVEVSSDSRTLRVRVRSRGGAATTEALGTGTGLIGLRERVLLCGGRLSAGPDACGYLLDVTLPLSAGSHVTDDPRTPPIGAPS</sequence>
<keyword evidence="5" id="KW-0547">Nucleotide-binding</keyword>
<evidence type="ECO:0000313" key="13">
    <source>
        <dbReference type="Proteomes" id="UP001500945"/>
    </source>
</evidence>
<dbReference type="Proteomes" id="UP001500945">
    <property type="component" value="Unassembled WGS sequence"/>
</dbReference>
<protein>
    <recommendedName>
        <fullName evidence="2">histidine kinase</fullName>
        <ecNumber evidence="2">2.7.13.3</ecNumber>
    </recommendedName>
</protein>
<evidence type="ECO:0000256" key="5">
    <source>
        <dbReference type="ARBA" id="ARBA00022741"/>
    </source>
</evidence>
<comment type="caution">
    <text evidence="12">The sequence shown here is derived from an EMBL/GenBank/DDBJ whole genome shotgun (WGS) entry which is preliminary data.</text>
</comment>
<keyword evidence="7" id="KW-0067">ATP-binding</keyword>
<keyword evidence="6 12" id="KW-0418">Kinase</keyword>
<feature type="coiled-coil region" evidence="9">
    <location>
        <begin position="148"/>
        <end position="175"/>
    </location>
</feature>
<dbReference type="SUPFAM" id="SSF55874">
    <property type="entry name" value="ATPase domain of HSP90 chaperone/DNA topoisomerase II/histidine kinase"/>
    <property type="match status" value="1"/>
</dbReference>
<dbReference type="GO" id="GO:0016301">
    <property type="term" value="F:kinase activity"/>
    <property type="evidence" value="ECO:0007669"/>
    <property type="project" value="UniProtKB-KW"/>
</dbReference>
<dbReference type="PANTHER" id="PTHR24421">
    <property type="entry name" value="NITRATE/NITRITE SENSOR PROTEIN NARX-RELATED"/>
    <property type="match status" value="1"/>
</dbReference>
<evidence type="ECO:0000256" key="9">
    <source>
        <dbReference type="SAM" id="Coils"/>
    </source>
</evidence>
<keyword evidence="10" id="KW-0472">Membrane</keyword>
<dbReference type="Gene3D" id="3.30.565.10">
    <property type="entry name" value="Histidine kinase-like ATPase, C-terminal domain"/>
    <property type="match status" value="1"/>
</dbReference>
<evidence type="ECO:0000313" key="12">
    <source>
        <dbReference type="EMBL" id="GAA4398960.1"/>
    </source>
</evidence>
<keyword evidence="8" id="KW-0902">Two-component regulatory system</keyword>
<evidence type="ECO:0000256" key="1">
    <source>
        <dbReference type="ARBA" id="ARBA00000085"/>
    </source>
</evidence>
<evidence type="ECO:0000256" key="3">
    <source>
        <dbReference type="ARBA" id="ARBA00022553"/>
    </source>
</evidence>
<dbReference type="InterPro" id="IPR036890">
    <property type="entry name" value="HATPase_C_sf"/>
</dbReference>
<evidence type="ECO:0000256" key="10">
    <source>
        <dbReference type="SAM" id="Phobius"/>
    </source>
</evidence>
<evidence type="ECO:0000259" key="11">
    <source>
        <dbReference type="Pfam" id="PF07730"/>
    </source>
</evidence>
<keyword evidence="10" id="KW-0812">Transmembrane</keyword>
<evidence type="ECO:0000256" key="2">
    <source>
        <dbReference type="ARBA" id="ARBA00012438"/>
    </source>
</evidence>
<dbReference type="RefSeq" id="WP_345202018.1">
    <property type="nucleotide sequence ID" value="NZ_BAABGM010000003.1"/>
</dbReference>
<keyword evidence="10" id="KW-1133">Transmembrane helix</keyword>
<gene>
    <name evidence="12" type="ORF">GCM10023168_05600</name>
</gene>
<dbReference type="EMBL" id="BAABGM010000003">
    <property type="protein sequence ID" value="GAA4398960.1"/>
    <property type="molecule type" value="Genomic_DNA"/>
</dbReference>
<keyword evidence="3" id="KW-0597">Phosphoprotein</keyword>
<reference evidence="13" key="1">
    <citation type="journal article" date="2019" name="Int. J. Syst. Evol. Microbiol.">
        <title>The Global Catalogue of Microorganisms (GCM) 10K type strain sequencing project: providing services to taxonomists for standard genome sequencing and annotation.</title>
        <authorList>
            <consortium name="The Broad Institute Genomics Platform"/>
            <consortium name="The Broad Institute Genome Sequencing Center for Infectious Disease"/>
            <person name="Wu L."/>
            <person name="Ma J."/>
        </authorList>
    </citation>
    <scope>NUCLEOTIDE SEQUENCE [LARGE SCALE GENOMIC DNA]</scope>
    <source>
        <strain evidence="13">JCM 17809</strain>
    </source>
</reference>
<evidence type="ECO:0000256" key="8">
    <source>
        <dbReference type="ARBA" id="ARBA00023012"/>
    </source>
</evidence>
<comment type="catalytic activity">
    <reaction evidence="1">
        <text>ATP + protein L-histidine = ADP + protein N-phospho-L-histidine.</text>
        <dbReference type="EC" id="2.7.13.3"/>
    </reaction>
</comment>
<dbReference type="CDD" id="cd16917">
    <property type="entry name" value="HATPase_UhpB-NarQ-NarX-like"/>
    <property type="match status" value="1"/>
</dbReference>
<evidence type="ECO:0000256" key="7">
    <source>
        <dbReference type="ARBA" id="ARBA00022840"/>
    </source>
</evidence>
<feature type="transmembrane region" description="Helical" evidence="10">
    <location>
        <begin position="80"/>
        <end position="99"/>
    </location>
</feature>
<evidence type="ECO:0000256" key="4">
    <source>
        <dbReference type="ARBA" id="ARBA00022679"/>
    </source>
</evidence>
<dbReference type="InterPro" id="IPR011712">
    <property type="entry name" value="Sig_transdc_His_kin_sub3_dim/P"/>
</dbReference>
<proteinExistence type="predicted"/>
<keyword evidence="9" id="KW-0175">Coiled coil</keyword>